<reference evidence="1" key="1">
    <citation type="submission" date="2022-11" db="EMBL/GenBank/DDBJ databases">
        <title>Chromosomal genome sequence assembly and mating type (MAT) locus characterization of the leprose asexual lichenized fungus Lepraria neglecta (Nyl.) Erichsen.</title>
        <authorList>
            <person name="Allen J.L."/>
            <person name="Pfeffer B."/>
        </authorList>
    </citation>
    <scope>NUCLEOTIDE SEQUENCE</scope>
    <source>
        <strain evidence="1">Allen 5258</strain>
    </source>
</reference>
<name>A0AAD9ZC37_9LECA</name>
<evidence type="ECO:0000313" key="1">
    <source>
        <dbReference type="EMBL" id="KAK3173587.1"/>
    </source>
</evidence>
<proteinExistence type="predicted"/>
<protein>
    <submittedName>
        <fullName evidence="1">Uncharacterized protein</fullName>
    </submittedName>
</protein>
<keyword evidence="2" id="KW-1185">Reference proteome</keyword>
<sequence>MDSSRLELQRMEYNTEFKRLDEALQAHAETKNKLRSLEMEQLELDLQFTAPQNRSRRLSEEHNLVRQLIKRFSGGRVPRPDANDPITMAFWSMQIDQLTDGCRISLARLEVEMLQCMEDVKELRKKTMEGLFETEVKLEGLRNEQLLLDAEADEL</sequence>
<organism evidence="1 2">
    <name type="scientific">Lepraria neglecta</name>
    <dbReference type="NCBI Taxonomy" id="209136"/>
    <lineage>
        <taxon>Eukaryota</taxon>
        <taxon>Fungi</taxon>
        <taxon>Dikarya</taxon>
        <taxon>Ascomycota</taxon>
        <taxon>Pezizomycotina</taxon>
        <taxon>Lecanoromycetes</taxon>
        <taxon>OSLEUM clade</taxon>
        <taxon>Lecanoromycetidae</taxon>
        <taxon>Lecanorales</taxon>
        <taxon>Lecanorineae</taxon>
        <taxon>Stereocaulaceae</taxon>
        <taxon>Lepraria</taxon>
    </lineage>
</organism>
<dbReference type="Proteomes" id="UP001276659">
    <property type="component" value="Unassembled WGS sequence"/>
</dbReference>
<accession>A0AAD9ZC37</accession>
<dbReference type="EMBL" id="JASNWA010000007">
    <property type="protein sequence ID" value="KAK3173587.1"/>
    <property type="molecule type" value="Genomic_DNA"/>
</dbReference>
<evidence type="ECO:0000313" key="2">
    <source>
        <dbReference type="Proteomes" id="UP001276659"/>
    </source>
</evidence>
<dbReference type="AlphaFoldDB" id="A0AAD9ZC37"/>
<comment type="caution">
    <text evidence="1">The sequence shown here is derived from an EMBL/GenBank/DDBJ whole genome shotgun (WGS) entry which is preliminary data.</text>
</comment>
<gene>
    <name evidence="1" type="ORF">OEA41_006919</name>
</gene>